<dbReference type="SMART" id="SM00028">
    <property type="entry name" value="TPR"/>
    <property type="match status" value="3"/>
</dbReference>
<protein>
    <submittedName>
        <fullName evidence="5">Tetratricopeptide repeat</fullName>
    </submittedName>
</protein>
<dbReference type="STRING" id="70448.A0A096PAG9"/>
<evidence type="ECO:0000313" key="5">
    <source>
        <dbReference type="EMBL" id="CEG01273.1"/>
    </source>
</evidence>
<comment type="caution">
    <text evidence="5">The sequence shown here is derived from an EMBL/GenBank/DDBJ whole genome shotgun (WGS) entry which is preliminary data.</text>
</comment>
<name>A0A096PAG9_OSTTA</name>
<dbReference type="InterPro" id="IPR011990">
    <property type="entry name" value="TPR-like_helical_dom_sf"/>
</dbReference>
<dbReference type="EMBL" id="CAID01000002">
    <property type="protein sequence ID" value="CEG01273.1"/>
    <property type="molecule type" value="Genomic_DNA"/>
</dbReference>
<feature type="domain" description="Carbohydrate kinase PfkB" evidence="4">
    <location>
        <begin position="44"/>
        <end position="284"/>
    </location>
</feature>
<dbReference type="Gene3D" id="1.25.40.10">
    <property type="entry name" value="Tetratricopeptide repeat domain"/>
    <property type="match status" value="1"/>
</dbReference>
<gene>
    <name evidence="5" type="ORF">OT_ostta02g05130</name>
</gene>
<dbReference type="AlphaFoldDB" id="A0A096PAG9"/>
<organism evidence="5 6">
    <name type="scientific">Ostreococcus tauri</name>
    <name type="common">Marine green alga</name>
    <dbReference type="NCBI Taxonomy" id="70448"/>
    <lineage>
        <taxon>Eukaryota</taxon>
        <taxon>Viridiplantae</taxon>
        <taxon>Chlorophyta</taxon>
        <taxon>Mamiellophyceae</taxon>
        <taxon>Mamiellales</taxon>
        <taxon>Bathycoccaceae</taxon>
        <taxon>Ostreococcus</taxon>
    </lineage>
</organism>
<dbReference type="FunCoup" id="A0A096PAG9">
    <property type="interactions" value="274"/>
</dbReference>
<dbReference type="OrthoDB" id="204058at2759"/>
<dbReference type="SUPFAM" id="SSF48452">
    <property type="entry name" value="TPR-like"/>
    <property type="match status" value="1"/>
</dbReference>
<dbReference type="PRINTS" id="PR00990">
    <property type="entry name" value="RIBOKINASE"/>
</dbReference>
<evidence type="ECO:0000259" key="4">
    <source>
        <dbReference type="Pfam" id="PF00294"/>
    </source>
</evidence>
<dbReference type="GO" id="GO:0016301">
    <property type="term" value="F:kinase activity"/>
    <property type="evidence" value="ECO:0007669"/>
    <property type="project" value="UniProtKB-KW"/>
</dbReference>
<keyword evidence="2" id="KW-0418">Kinase</keyword>
<dbReference type="KEGG" id="ota:OT_ostta02g05130"/>
<feature type="domain" description="Carbohydrate kinase PfkB" evidence="4">
    <location>
        <begin position="352"/>
        <end position="407"/>
    </location>
</feature>
<dbReference type="RefSeq" id="XP_003075334.2">
    <property type="nucleotide sequence ID" value="XM_003075286.2"/>
</dbReference>
<reference evidence="5 6" key="2">
    <citation type="journal article" date="2014" name="BMC Genomics">
        <title>An improved genome of the model marine alga Ostreococcus tauri unfolds by assessing Illumina de novo assemblies.</title>
        <authorList>
            <person name="Blanc-Mathieu R."/>
            <person name="Verhelst B."/>
            <person name="Derelle E."/>
            <person name="Rombauts S."/>
            <person name="Bouget F.Y."/>
            <person name="Carre I."/>
            <person name="Chateau A."/>
            <person name="Eyre-Walker A."/>
            <person name="Grimsley N."/>
            <person name="Moreau H."/>
            <person name="Piegu B."/>
            <person name="Rivals E."/>
            <person name="Schackwitz W."/>
            <person name="Van de Peer Y."/>
            <person name="Piganeau G."/>
        </authorList>
    </citation>
    <scope>NUCLEOTIDE SEQUENCE [LARGE SCALE GENOMIC DNA]</scope>
    <source>
        <strain evidence="6">OTTH 0595 / CCAP 157/2 / RCC745</strain>
    </source>
</reference>
<proteinExistence type="predicted"/>
<accession>A0A096PAG9</accession>
<dbReference type="InterPro" id="IPR052562">
    <property type="entry name" value="Ketohexokinase-related"/>
</dbReference>
<evidence type="ECO:0000256" key="2">
    <source>
        <dbReference type="ARBA" id="ARBA00022777"/>
    </source>
</evidence>
<feature type="compositionally biased region" description="Basic residues" evidence="3">
    <location>
        <begin position="13"/>
        <end position="26"/>
    </location>
</feature>
<keyword evidence="1" id="KW-0808">Transferase</keyword>
<dbReference type="InterPro" id="IPR002139">
    <property type="entry name" value="Ribo/fructo_kinase"/>
</dbReference>
<dbReference type="SUPFAM" id="SSF53613">
    <property type="entry name" value="Ribokinase-like"/>
    <property type="match status" value="1"/>
</dbReference>
<dbReference type="PANTHER" id="PTHR42774:SF3">
    <property type="entry name" value="KETOHEXOKINASE"/>
    <property type="match status" value="1"/>
</dbReference>
<sequence length="731" mass="78893">MSRAAASDAPRWTRSRPWTRSRRPRARASPVARAAREGATIFGFGSAGIDYVAELDGEGFVVPDGKHRASTMTVCGGGNCANALTAASRLGARCFVGSEVGDDAHGETIARELEGDGVDCRFLTTRPGTSGFTYVLVSRGENGDRRRTCVHTPGRSTEATTLAAAAMTSERAKEIMREVDPDVVYFDGRLTERAIVLAREAKTRGARTRVLVEAERLRDGLDELVGLADVVVTSKTYPMERFPECASLADAMMRVMTELCDDETRVIVTTLGARGSVALVREDVAGVEDRAATGARLEDVFTRLETLAYAGKTNDDVPAPSASAIAFVATDSTSERRAAMRVIFAPAMTLTDEEIVDTTGAGDAFIGTLAVAAGMEGFVENLGETMRLGSYVAAQKCRGVGARSALPRAEDIPSELTEKAEIAIGPTSVSSRRTALAFVIFGGFATMFADYSSEAATNTDVAKELNDLFNRAMQAPTYEESEKAWTRAIEIAPRGSPARSAALSNRGTLRLQYSEWEGAVQDLQESVDDDGDRPDALALNNLGNALGALGRWDEAMSAYLEASRNEDMREIALANYALAAFQIERADLAMRTLRKVLRRDPEFLDGRAALSAFLWAEGDFDEAEAQWTFLCKSGRGFGAKRSAEDVRDDGAIAYGVELFKQSTNQIVAELDGGVKDAGLDTPCRLYKSTDVVANRWPPRATAALDAFLRVRRDGQALDYDGAVKTYDFNTR</sequence>
<dbReference type="Proteomes" id="UP000009170">
    <property type="component" value="Unassembled WGS sequence"/>
</dbReference>
<dbReference type="InterPro" id="IPR029056">
    <property type="entry name" value="Ribokinase-like"/>
</dbReference>
<dbReference type="InterPro" id="IPR011611">
    <property type="entry name" value="PfkB_dom"/>
</dbReference>
<dbReference type="InterPro" id="IPR019734">
    <property type="entry name" value="TPR_rpt"/>
</dbReference>
<evidence type="ECO:0000256" key="3">
    <source>
        <dbReference type="SAM" id="MobiDB-lite"/>
    </source>
</evidence>
<dbReference type="InParanoid" id="A0A096PAG9"/>
<reference evidence="6" key="1">
    <citation type="journal article" date="2006" name="Proc. Natl. Acad. Sci. U.S.A.">
        <title>Genome analysis of the smallest free-living eukaryote Ostreococcus tauri unveils many unique features.</title>
        <authorList>
            <person name="Derelle E."/>
            <person name="Ferraz C."/>
            <person name="Rombauts S."/>
            <person name="Rouze P."/>
            <person name="Worden A.Z."/>
            <person name="Robbens S."/>
            <person name="Partensky F."/>
            <person name="Degroeve S."/>
            <person name="Echeynie S."/>
            <person name="Cooke R."/>
            <person name="Saeys Y."/>
            <person name="Wuyts J."/>
            <person name="Jabbari K."/>
            <person name="Bowler C."/>
            <person name="Panaud O."/>
            <person name="Piegu B."/>
            <person name="Ball S.G."/>
            <person name="Ral J.-P."/>
            <person name="Bouget F.-Y."/>
            <person name="Piganeau G."/>
            <person name="De Baets B."/>
            <person name="Picard A."/>
            <person name="Delseny M."/>
            <person name="Demaille J."/>
            <person name="Van de Peer Y."/>
            <person name="Moreau H."/>
        </authorList>
    </citation>
    <scope>NUCLEOTIDE SEQUENCE [LARGE SCALE GENOMIC DNA]</scope>
    <source>
        <strain evidence="6">OTTH 0595 / CCAP 157/2 / RCC745</strain>
    </source>
</reference>
<evidence type="ECO:0000256" key="1">
    <source>
        <dbReference type="ARBA" id="ARBA00022679"/>
    </source>
</evidence>
<dbReference type="Gene3D" id="3.40.1190.20">
    <property type="match status" value="1"/>
</dbReference>
<feature type="region of interest" description="Disordered" evidence="3">
    <location>
        <begin position="1"/>
        <end position="32"/>
    </location>
</feature>
<dbReference type="GeneID" id="9837257"/>
<keyword evidence="6" id="KW-1185">Reference proteome</keyword>
<evidence type="ECO:0000313" key="6">
    <source>
        <dbReference type="Proteomes" id="UP000009170"/>
    </source>
</evidence>
<dbReference type="PANTHER" id="PTHR42774">
    <property type="entry name" value="PHOSPHOTRANSFERASE SYSTEM TRANSPORT PROTEIN"/>
    <property type="match status" value="1"/>
</dbReference>
<dbReference type="Pfam" id="PF00294">
    <property type="entry name" value="PfkB"/>
    <property type="match status" value="2"/>
</dbReference>